<evidence type="ECO:0000256" key="7">
    <source>
        <dbReference type="NCBIfam" id="TIGR00188"/>
    </source>
</evidence>
<evidence type="ECO:0000256" key="3">
    <source>
        <dbReference type="ARBA" id="ARBA00022759"/>
    </source>
</evidence>
<reference evidence="8" key="1">
    <citation type="submission" date="2022-07" db="EMBL/GenBank/DDBJ databases">
        <authorList>
            <person name="Jung M.-Y."/>
            <person name="Lee M."/>
        </authorList>
    </citation>
    <scope>NUCLEOTIDE SEQUENCE</scope>
    <source>
        <strain evidence="8">S8</strain>
    </source>
</reference>
<dbReference type="InterPro" id="IPR000100">
    <property type="entry name" value="RNase_P"/>
</dbReference>
<dbReference type="NCBIfam" id="TIGR00188">
    <property type="entry name" value="rnpA"/>
    <property type="match status" value="1"/>
</dbReference>
<keyword evidence="3 6" id="KW-0255">Endonuclease</keyword>
<reference evidence="8" key="3">
    <citation type="journal article" date="2023" name="Microbiol. Resour. Announc.">
        <title>Draft Genome Sequence of Granulicatella sp. Strain S8, Isolated from a Marine Fish, Seriola quinqueradiata.</title>
        <authorList>
            <person name="Lee M."/>
            <person name="Farooq A."/>
            <person name="Jeong J.B."/>
            <person name="Jung M.Y."/>
        </authorList>
    </citation>
    <scope>NUCLEOTIDE SEQUENCE</scope>
    <source>
        <strain evidence="8">S8</strain>
    </source>
</reference>
<keyword evidence="5 6" id="KW-0694">RNA-binding</keyword>
<evidence type="ECO:0000313" key="9">
    <source>
        <dbReference type="Proteomes" id="UP001059480"/>
    </source>
</evidence>
<evidence type="ECO:0000256" key="6">
    <source>
        <dbReference type="HAMAP-Rule" id="MF_00227"/>
    </source>
</evidence>
<dbReference type="EC" id="3.1.26.5" evidence="6 7"/>
<comment type="caution">
    <text evidence="8">The sequence shown here is derived from an EMBL/GenBank/DDBJ whole genome shotgun (WGS) entry which is preliminary data.</text>
</comment>
<dbReference type="InterPro" id="IPR014721">
    <property type="entry name" value="Ribsml_uS5_D2-typ_fold_subgr"/>
</dbReference>
<comment type="catalytic activity">
    <reaction evidence="6">
        <text>Endonucleolytic cleavage of RNA, removing 5'-extranucleotides from tRNA precursor.</text>
        <dbReference type="EC" id="3.1.26.5"/>
    </reaction>
</comment>
<keyword evidence="9" id="KW-1185">Reference proteome</keyword>
<evidence type="ECO:0000313" key="8">
    <source>
        <dbReference type="EMBL" id="MCQ9210764.1"/>
    </source>
</evidence>
<protein>
    <recommendedName>
        <fullName evidence="6 7">Ribonuclease P protein component</fullName>
        <shortName evidence="6">RNase P protein</shortName>
        <shortName evidence="6">RNaseP protein</shortName>
        <ecNumber evidence="6 7">3.1.26.5</ecNumber>
    </recommendedName>
    <alternativeName>
        <fullName evidence="6">Protein C5</fullName>
    </alternativeName>
</protein>
<evidence type="ECO:0000256" key="2">
    <source>
        <dbReference type="ARBA" id="ARBA00022722"/>
    </source>
</evidence>
<reference evidence="8" key="2">
    <citation type="journal article" date="2023" name="Curr. Microbiol.">
        <title>Granulicatella seriolae sp. nov., a Novel Facultative Anaerobe Isolated from Yellowtail Marine Fish.</title>
        <authorList>
            <person name="Lee M."/>
            <person name="Choi Y.J."/>
            <person name="Farooq A."/>
            <person name="Jeong J.B."/>
            <person name="Jung M.Y."/>
        </authorList>
    </citation>
    <scope>NUCLEOTIDE SEQUENCE</scope>
    <source>
        <strain evidence="8">S8</strain>
    </source>
</reference>
<dbReference type="HAMAP" id="MF_00227">
    <property type="entry name" value="RNase_P"/>
    <property type="match status" value="1"/>
</dbReference>
<dbReference type="RefSeq" id="WP_256945873.1">
    <property type="nucleotide sequence ID" value="NZ_JANHNZ010000013.1"/>
</dbReference>
<dbReference type="PANTHER" id="PTHR33992:SF1">
    <property type="entry name" value="RIBONUCLEASE P PROTEIN COMPONENT"/>
    <property type="match status" value="1"/>
</dbReference>
<dbReference type="EMBL" id="JANHNZ010000013">
    <property type="protein sequence ID" value="MCQ9210764.1"/>
    <property type="molecule type" value="Genomic_DNA"/>
</dbReference>
<name>A0ABT1WQF7_9LACT</name>
<sequence>MKKSYRVKREKDFQLVFRQGHSTANRQFVVYVYPKAQQKHFRVGLSVGKKLGNAVKRNFIKRRIRQSLFELKAHLSPEVDFVIIARKPVAEMSFHDIKKSLVHVLKLAKLLPKEFEIE</sequence>
<keyword evidence="2 6" id="KW-0540">Nuclease</keyword>
<comment type="function">
    <text evidence="6">RNaseP catalyzes the removal of the 5'-leader sequence from pre-tRNA to produce the mature 5'-terminus. It can also cleave other RNA substrates such as 4.5S RNA. The protein component plays an auxiliary but essential role in vivo by binding to the 5'-leader sequence and broadening the substrate specificity of the ribozyme.</text>
</comment>
<dbReference type="SUPFAM" id="SSF54211">
    <property type="entry name" value="Ribosomal protein S5 domain 2-like"/>
    <property type="match status" value="1"/>
</dbReference>
<evidence type="ECO:0000256" key="4">
    <source>
        <dbReference type="ARBA" id="ARBA00022801"/>
    </source>
</evidence>
<dbReference type="GO" id="GO:0004526">
    <property type="term" value="F:ribonuclease P activity"/>
    <property type="evidence" value="ECO:0007669"/>
    <property type="project" value="UniProtKB-EC"/>
</dbReference>
<evidence type="ECO:0000256" key="1">
    <source>
        <dbReference type="ARBA" id="ARBA00022694"/>
    </source>
</evidence>
<dbReference type="Gene3D" id="3.30.230.10">
    <property type="match status" value="1"/>
</dbReference>
<evidence type="ECO:0000256" key="5">
    <source>
        <dbReference type="ARBA" id="ARBA00022884"/>
    </source>
</evidence>
<comment type="subunit">
    <text evidence="6">Consists of a catalytic RNA component (M1 or rnpB) and a protein subunit.</text>
</comment>
<comment type="similarity">
    <text evidence="6">Belongs to the RnpA family.</text>
</comment>
<dbReference type="Pfam" id="PF00825">
    <property type="entry name" value="Ribonuclease_P"/>
    <property type="match status" value="1"/>
</dbReference>
<gene>
    <name evidence="6 8" type="primary">rnpA</name>
    <name evidence="8" type="ORF">NPA36_09420</name>
</gene>
<dbReference type="Proteomes" id="UP001059480">
    <property type="component" value="Unassembled WGS sequence"/>
</dbReference>
<keyword evidence="1 6" id="KW-0819">tRNA processing</keyword>
<dbReference type="PANTHER" id="PTHR33992">
    <property type="entry name" value="RIBONUCLEASE P PROTEIN COMPONENT"/>
    <property type="match status" value="1"/>
</dbReference>
<dbReference type="InterPro" id="IPR020568">
    <property type="entry name" value="Ribosomal_Su5_D2-typ_SF"/>
</dbReference>
<organism evidence="8 9">
    <name type="scientific">Granulicatella seriolae</name>
    <dbReference type="NCBI Taxonomy" id="2967226"/>
    <lineage>
        <taxon>Bacteria</taxon>
        <taxon>Bacillati</taxon>
        <taxon>Bacillota</taxon>
        <taxon>Bacilli</taxon>
        <taxon>Lactobacillales</taxon>
        <taxon>Carnobacteriaceae</taxon>
        <taxon>Granulicatella</taxon>
    </lineage>
</organism>
<proteinExistence type="inferred from homology"/>
<accession>A0ABT1WQF7</accession>
<keyword evidence="4 6" id="KW-0378">Hydrolase</keyword>